<reference evidence="1 2" key="1">
    <citation type="submission" date="2018-06" db="EMBL/GenBank/DDBJ databases">
        <authorList>
            <consortium name="Pathogen Informatics"/>
            <person name="Doyle S."/>
        </authorList>
    </citation>
    <scope>NUCLEOTIDE SEQUENCE [LARGE SCALE GENOMIC DNA]</scope>
    <source>
        <strain evidence="1 2">NCTC10359</strain>
    </source>
</reference>
<evidence type="ECO:0000313" key="1">
    <source>
        <dbReference type="EMBL" id="STZ55409.1"/>
    </source>
</evidence>
<name>A0A378T3Q2_MORLA</name>
<dbReference type="AlphaFoldDB" id="A0A378T3Q2"/>
<accession>A0A378T3Q2</accession>
<sequence>MACVIFQNYRPHKPLELYNRSWICENTVQTIYRTPVRELPAWVIYEYIDVSGRVDKIAISDEMRYFIPGVFELLVQGQELHVDFEYSLQKCYLDLGV</sequence>
<dbReference type="EMBL" id="UGQU01000001">
    <property type="protein sequence ID" value="STZ55409.1"/>
    <property type="molecule type" value="Genomic_DNA"/>
</dbReference>
<gene>
    <name evidence="1" type="ORF">NCTC10359_00001</name>
</gene>
<organism evidence="1 2">
    <name type="scientific">Moraxella lacunata</name>
    <dbReference type="NCBI Taxonomy" id="477"/>
    <lineage>
        <taxon>Bacteria</taxon>
        <taxon>Pseudomonadati</taxon>
        <taxon>Pseudomonadota</taxon>
        <taxon>Gammaproteobacteria</taxon>
        <taxon>Moraxellales</taxon>
        <taxon>Moraxellaceae</taxon>
        <taxon>Moraxella</taxon>
    </lineage>
</organism>
<dbReference type="Proteomes" id="UP000254437">
    <property type="component" value="Unassembled WGS sequence"/>
</dbReference>
<evidence type="ECO:0000313" key="2">
    <source>
        <dbReference type="Proteomes" id="UP000254437"/>
    </source>
</evidence>
<protein>
    <submittedName>
        <fullName evidence="1">Uncharacterized protein</fullName>
    </submittedName>
</protein>
<proteinExistence type="predicted"/>